<dbReference type="Proteomes" id="UP000599383">
    <property type="component" value="Unassembled WGS sequence"/>
</dbReference>
<protein>
    <submittedName>
        <fullName evidence="1">Uncharacterized protein</fullName>
    </submittedName>
</protein>
<name>A0ABX1WDX1_9RHOB</name>
<organism evidence="1 2">
    <name type="scientific">Ruegeria atlantica</name>
    <dbReference type="NCBI Taxonomy" id="81569"/>
    <lineage>
        <taxon>Bacteria</taxon>
        <taxon>Pseudomonadati</taxon>
        <taxon>Pseudomonadota</taxon>
        <taxon>Alphaproteobacteria</taxon>
        <taxon>Rhodobacterales</taxon>
        <taxon>Roseobacteraceae</taxon>
        <taxon>Ruegeria</taxon>
    </lineage>
</organism>
<gene>
    <name evidence="1" type="ORF">GS617_14595</name>
</gene>
<accession>A0ABX1WDX1</accession>
<keyword evidence="2" id="KW-1185">Reference proteome</keyword>
<evidence type="ECO:0000313" key="2">
    <source>
        <dbReference type="Proteomes" id="UP000599383"/>
    </source>
</evidence>
<sequence length="168" mass="18530">MIDSESSKILGLLVQFLGFTMRRFFRPKQKPEQTNADIAVKGIDLVMQMIFMQLPLCGLDPLSLCKKCESDDFALGYVFGIADMGNHQFNPDASNQAAALVFIREVFVETLGGDGEDAFFRALEAQHVPKFAAGRQIGADDLGNWMRSEGKRGALGLARHIGFNQQEG</sequence>
<dbReference type="RefSeq" id="WP_171363965.1">
    <property type="nucleotide sequence ID" value="NZ_WVQY01000005.1"/>
</dbReference>
<proteinExistence type="predicted"/>
<dbReference type="EMBL" id="WVQY01000005">
    <property type="protein sequence ID" value="NOD31504.1"/>
    <property type="molecule type" value="Genomic_DNA"/>
</dbReference>
<reference evidence="1 2" key="1">
    <citation type="submission" date="2019-12" db="EMBL/GenBank/DDBJ databases">
        <title>Ruegeria JWLKs population differentiation of coral mucus and skeleton niches.</title>
        <authorList>
            <person name="Luo D."/>
        </authorList>
    </citation>
    <scope>NUCLEOTIDE SEQUENCE [LARGE SCALE GENOMIC DNA]</scope>
    <source>
        <strain evidence="1 2">HKCCD6238</strain>
    </source>
</reference>
<evidence type="ECO:0000313" key="1">
    <source>
        <dbReference type="EMBL" id="NOD31504.1"/>
    </source>
</evidence>
<comment type="caution">
    <text evidence="1">The sequence shown here is derived from an EMBL/GenBank/DDBJ whole genome shotgun (WGS) entry which is preliminary data.</text>
</comment>